<sequence length="320" mass="34957">MPNKVAPCIGLLSTAINMDYLVKPFQRVMPEIDLRIGRALADLGNLDQIEAAVCWHPPQGALAGLPNLRLMQSLAAGIEHMMIDSSLPREVPLCRIVDPGMAGGMKAYVAWAVSHQQRFMPAYLSSRAEQKWLEQPIVAPRKHRVGIAGLGTLGLDCATMLANIGYSVSGWSRTEKLDLPSAIKGFHGAAQLGSFLATCDTLICLLPLTNQTKGFLSAELFQQLPRGAHLINVGRGDHLVEEDLIPALDAGLLSVATLDTFSHEPLPPQHPFWADSRIVITPHIATRTEPEVIVRQTLQNLEMIKQNQVPAHQVDIKLGY</sequence>
<proteinExistence type="predicted"/>
<comment type="caution">
    <text evidence="4">The sequence shown here is derived from an EMBL/GenBank/DDBJ whole genome shotgun (WGS) entry which is preliminary data.</text>
</comment>
<dbReference type="Proteomes" id="UP000238308">
    <property type="component" value="Unassembled WGS sequence"/>
</dbReference>
<dbReference type="EMBL" id="PVTV01000002">
    <property type="protein sequence ID" value="PRZ01160.1"/>
    <property type="molecule type" value="Genomic_DNA"/>
</dbReference>
<name>A0A2T0XQE8_9BURK</name>
<feature type="domain" description="D-isomer specific 2-hydroxyacid dehydrogenase NAD-binding" evidence="3">
    <location>
        <begin position="119"/>
        <end position="285"/>
    </location>
</feature>
<keyword evidence="2" id="KW-0520">NAD</keyword>
<reference evidence="4 5" key="1">
    <citation type="submission" date="2018-03" db="EMBL/GenBank/DDBJ databases">
        <title>Genomic Encyclopedia of Type Strains, Phase III (KMG-III): the genomes of soil and plant-associated and newly described type strains.</title>
        <authorList>
            <person name="Whitman W."/>
        </authorList>
    </citation>
    <scope>NUCLEOTIDE SEQUENCE [LARGE SCALE GENOMIC DNA]</scope>
    <source>
        <strain evidence="4 5">MWH-P2sevCIIIb</strain>
    </source>
</reference>
<organism evidence="4 5">
    <name type="scientific">Jezberella montanilacus</name>
    <dbReference type="NCBI Taxonomy" id="323426"/>
    <lineage>
        <taxon>Bacteria</taxon>
        <taxon>Pseudomonadati</taxon>
        <taxon>Pseudomonadota</taxon>
        <taxon>Betaproteobacteria</taxon>
        <taxon>Burkholderiales</taxon>
        <taxon>Alcaligenaceae</taxon>
        <taxon>Jezberella</taxon>
    </lineage>
</organism>
<evidence type="ECO:0000259" key="3">
    <source>
        <dbReference type="Pfam" id="PF02826"/>
    </source>
</evidence>
<keyword evidence="4" id="KW-0670">Pyruvate</keyword>
<dbReference type="GO" id="GO:0051287">
    <property type="term" value="F:NAD binding"/>
    <property type="evidence" value="ECO:0007669"/>
    <property type="project" value="InterPro"/>
</dbReference>
<dbReference type="CDD" id="cd12164">
    <property type="entry name" value="GDH_like_2"/>
    <property type="match status" value="1"/>
</dbReference>
<dbReference type="RefSeq" id="WP_106226131.1">
    <property type="nucleotide sequence ID" value="NZ_PVTV01000002.1"/>
</dbReference>
<dbReference type="Pfam" id="PF02826">
    <property type="entry name" value="2-Hacid_dh_C"/>
    <property type="match status" value="1"/>
</dbReference>
<dbReference type="Gene3D" id="3.40.50.720">
    <property type="entry name" value="NAD(P)-binding Rossmann-like Domain"/>
    <property type="match status" value="2"/>
</dbReference>
<dbReference type="PANTHER" id="PTHR43333">
    <property type="entry name" value="2-HACID_DH_C DOMAIN-CONTAINING PROTEIN"/>
    <property type="match status" value="1"/>
</dbReference>
<dbReference type="PANTHER" id="PTHR43333:SF1">
    <property type="entry name" value="D-ISOMER SPECIFIC 2-HYDROXYACID DEHYDROGENASE NAD-BINDING DOMAIN-CONTAINING PROTEIN"/>
    <property type="match status" value="1"/>
</dbReference>
<evidence type="ECO:0000256" key="1">
    <source>
        <dbReference type="ARBA" id="ARBA00023002"/>
    </source>
</evidence>
<keyword evidence="1" id="KW-0560">Oxidoreductase</keyword>
<evidence type="ECO:0000313" key="5">
    <source>
        <dbReference type="Proteomes" id="UP000238308"/>
    </source>
</evidence>
<protein>
    <submittedName>
        <fullName evidence="4">Glyoxylate/hydroxypyruvate reductase A</fullName>
    </submittedName>
</protein>
<dbReference type="InterPro" id="IPR036291">
    <property type="entry name" value="NAD(P)-bd_dom_sf"/>
</dbReference>
<accession>A0A2T0XQE8</accession>
<gene>
    <name evidence="4" type="ORF">BCM14_0181</name>
</gene>
<evidence type="ECO:0000256" key="2">
    <source>
        <dbReference type="ARBA" id="ARBA00023027"/>
    </source>
</evidence>
<dbReference type="OrthoDB" id="9787219at2"/>
<keyword evidence="5" id="KW-1185">Reference proteome</keyword>
<dbReference type="SUPFAM" id="SSF51735">
    <property type="entry name" value="NAD(P)-binding Rossmann-fold domains"/>
    <property type="match status" value="1"/>
</dbReference>
<dbReference type="GO" id="GO:0016491">
    <property type="term" value="F:oxidoreductase activity"/>
    <property type="evidence" value="ECO:0007669"/>
    <property type="project" value="UniProtKB-KW"/>
</dbReference>
<dbReference type="InterPro" id="IPR006140">
    <property type="entry name" value="D-isomer_DH_NAD-bd"/>
</dbReference>
<evidence type="ECO:0000313" key="4">
    <source>
        <dbReference type="EMBL" id="PRZ01160.1"/>
    </source>
</evidence>
<dbReference type="AlphaFoldDB" id="A0A2T0XQE8"/>